<dbReference type="Gene3D" id="3.90.1570.20">
    <property type="match status" value="1"/>
</dbReference>
<comment type="caution">
    <text evidence="1">The sequence shown here is derived from an EMBL/GenBank/DDBJ whole genome shotgun (WGS) entry which is preliminary data.</text>
</comment>
<gene>
    <name evidence="1" type="ORF">IC230_01665</name>
</gene>
<evidence type="ECO:0000313" key="1">
    <source>
        <dbReference type="EMBL" id="MBD2751582.1"/>
    </source>
</evidence>
<dbReference type="EMBL" id="JACXAA010000001">
    <property type="protein sequence ID" value="MBD2751582.1"/>
    <property type="molecule type" value="Genomic_DNA"/>
</dbReference>
<reference evidence="1" key="1">
    <citation type="submission" date="2020-09" db="EMBL/GenBank/DDBJ databases">
        <authorList>
            <person name="Kim M.K."/>
        </authorList>
    </citation>
    <scope>NUCLEOTIDE SEQUENCE</scope>
    <source>
        <strain evidence="1">BT704</strain>
    </source>
</reference>
<evidence type="ECO:0000313" key="2">
    <source>
        <dbReference type="Proteomes" id="UP000653797"/>
    </source>
</evidence>
<dbReference type="Proteomes" id="UP000653797">
    <property type="component" value="Unassembled WGS sequence"/>
</dbReference>
<organism evidence="1 2">
    <name type="scientific">Spirosoma validum</name>
    <dbReference type="NCBI Taxonomy" id="2771355"/>
    <lineage>
        <taxon>Bacteria</taxon>
        <taxon>Pseudomonadati</taxon>
        <taxon>Bacteroidota</taxon>
        <taxon>Cytophagia</taxon>
        <taxon>Cytophagales</taxon>
        <taxon>Cytophagaceae</taxon>
        <taxon>Spirosoma</taxon>
    </lineage>
</organism>
<dbReference type="RefSeq" id="WP_191037223.1">
    <property type="nucleotide sequence ID" value="NZ_JACXAA010000001.1"/>
</dbReference>
<dbReference type="AlphaFoldDB" id="A0A927GBD3"/>
<name>A0A927GBD3_9BACT</name>
<proteinExistence type="predicted"/>
<protein>
    <submittedName>
        <fullName evidence="1">Uncharacterized protein</fullName>
    </submittedName>
</protein>
<accession>A0A927GBD3</accession>
<sequence length="152" mass="17325">MDYPNLIPQKFLVMEDEMGVNAPITHQRIISKLHVELGVLYYHHKSIAYEPLPETMLGEGVSSPTPDIILYDNETEQTRIIIEVCHTRAVKSDLDKVIRLVEGGLYGIQEGFVYNYKTAEWYRYRLGNGGLVDSSAQSDVLSLDLSKFLEFN</sequence>
<keyword evidence="2" id="KW-1185">Reference proteome</keyword>